<sequence length="162" mass="17907">MPQYLIVVVYIFAVVSTGMMAGIYFIFSNTVMPALAGMAKAPAAEAMQLINRLILNPLFFVLFIGSALAGVTIVAFTLVGSGNLGGYIGLCAALLMVTTFISTIVFNVPLNNKLEEVELNMVEENEIWRLYLDSWVKWNHFRAWLSVISAILYSVEFVGFTH</sequence>
<comment type="caution">
    <text evidence="2">The sequence shown here is derived from an EMBL/GenBank/DDBJ whole genome shotgun (WGS) entry which is preliminary data.</text>
</comment>
<proteinExistence type="predicted"/>
<dbReference type="EMBL" id="RSEJ01000003">
    <property type="protein sequence ID" value="NBI51899.1"/>
    <property type="molecule type" value="Genomic_DNA"/>
</dbReference>
<keyword evidence="1" id="KW-0472">Membrane</keyword>
<feature type="transmembrane region" description="Helical" evidence="1">
    <location>
        <begin position="141"/>
        <end position="160"/>
    </location>
</feature>
<evidence type="ECO:0000256" key="1">
    <source>
        <dbReference type="SAM" id="Phobius"/>
    </source>
</evidence>
<dbReference type="InterPro" id="IPR013901">
    <property type="entry name" value="Anthrone_oxy"/>
</dbReference>
<dbReference type="RefSeq" id="WP_160648955.1">
    <property type="nucleotide sequence ID" value="NZ_RSEJ01000003.1"/>
</dbReference>
<feature type="transmembrane region" description="Helical" evidence="1">
    <location>
        <begin position="7"/>
        <end position="27"/>
    </location>
</feature>
<feature type="transmembrane region" description="Helical" evidence="1">
    <location>
        <begin position="86"/>
        <end position="106"/>
    </location>
</feature>
<name>A0ABW9YDQ6_9GAMM</name>
<dbReference type="Pfam" id="PF08592">
    <property type="entry name" value="Anthrone_oxy"/>
    <property type="match status" value="1"/>
</dbReference>
<keyword evidence="3" id="KW-1185">Reference proteome</keyword>
<evidence type="ECO:0000313" key="3">
    <source>
        <dbReference type="Proteomes" id="UP000738517"/>
    </source>
</evidence>
<accession>A0ABW9YDQ6</accession>
<protein>
    <submittedName>
        <fullName evidence="2">DUF1772 domain-containing protein</fullName>
    </submittedName>
</protein>
<keyword evidence="1" id="KW-0812">Transmembrane</keyword>
<evidence type="ECO:0000313" key="2">
    <source>
        <dbReference type="EMBL" id="NBI51899.1"/>
    </source>
</evidence>
<organism evidence="2 3">
    <name type="scientific">Photobacterium alginatilyticum</name>
    <dbReference type="NCBI Taxonomy" id="1775171"/>
    <lineage>
        <taxon>Bacteria</taxon>
        <taxon>Pseudomonadati</taxon>
        <taxon>Pseudomonadota</taxon>
        <taxon>Gammaproteobacteria</taxon>
        <taxon>Vibrionales</taxon>
        <taxon>Vibrionaceae</taxon>
        <taxon>Photobacterium</taxon>
    </lineage>
</organism>
<keyword evidence="1" id="KW-1133">Transmembrane helix</keyword>
<reference evidence="2 3" key="1">
    <citation type="journal article" date="2017" name="Int. J. Syst. Evol. Microbiol.">
        <title>Photobacterium alginatilyticum sp. nov., a marine bacterium isolated from bottom seawater.</title>
        <authorList>
            <person name="Wang X."/>
            <person name="Wang Y."/>
            <person name="Yang X."/>
            <person name="Sun H."/>
            <person name="Li B."/>
            <person name="Zhang X.H."/>
        </authorList>
    </citation>
    <scope>NUCLEOTIDE SEQUENCE [LARGE SCALE GENOMIC DNA]</scope>
    <source>
        <strain evidence="2 3">P03D4</strain>
    </source>
</reference>
<gene>
    <name evidence="2" type="ORF">EIZ48_04855</name>
</gene>
<dbReference type="Proteomes" id="UP000738517">
    <property type="component" value="Unassembled WGS sequence"/>
</dbReference>
<feature type="transmembrane region" description="Helical" evidence="1">
    <location>
        <begin position="58"/>
        <end position="79"/>
    </location>
</feature>